<dbReference type="PANTHER" id="PTHR44051:SF9">
    <property type="entry name" value="GLUTATHIONE S-TRANSFERASE 1"/>
    <property type="match status" value="1"/>
</dbReference>
<dbReference type="VEuPathDB" id="FungiDB:LELG_02799"/>
<dbReference type="InterPro" id="IPR004045">
    <property type="entry name" value="Glutathione_S-Trfase_N"/>
</dbReference>
<dbReference type="Gene3D" id="3.40.30.10">
    <property type="entry name" value="Glutaredoxin"/>
    <property type="match status" value="1"/>
</dbReference>
<evidence type="ECO:0000313" key="8">
    <source>
        <dbReference type="Proteomes" id="UP000001996"/>
    </source>
</evidence>
<evidence type="ECO:0000313" key="7">
    <source>
        <dbReference type="EMBL" id="EDK44620.1"/>
    </source>
</evidence>
<comment type="catalytic activity">
    <reaction evidence="4">
        <text>RX + glutathione = an S-substituted glutathione + a halide anion + H(+)</text>
        <dbReference type="Rhea" id="RHEA:16437"/>
        <dbReference type="ChEBI" id="CHEBI:15378"/>
        <dbReference type="ChEBI" id="CHEBI:16042"/>
        <dbReference type="ChEBI" id="CHEBI:17792"/>
        <dbReference type="ChEBI" id="CHEBI:57925"/>
        <dbReference type="ChEBI" id="CHEBI:90779"/>
        <dbReference type="EC" id="2.5.1.18"/>
    </reaction>
</comment>
<dbReference type="FunCoup" id="A5DZL2">
    <property type="interactions" value="106"/>
</dbReference>
<dbReference type="GO" id="GO:0004364">
    <property type="term" value="F:glutathione transferase activity"/>
    <property type="evidence" value="ECO:0007669"/>
    <property type="project" value="UniProtKB-EC"/>
</dbReference>
<dbReference type="Pfam" id="PF14497">
    <property type="entry name" value="GST_C_3"/>
    <property type="match status" value="1"/>
</dbReference>
<keyword evidence="8" id="KW-1185">Reference proteome</keyword>
<dbReference type="GeneID" id="5233352"/>
<dbReference type="SUPFAM" id="SSF47616">
    <property type="entry name" value="GST C-terminal domain-like"/>
    <property type="match status" value="1"/>
</dbReference>
<dbReference type="eggNOG" id="KOG0867">
    <property type="taxonomic scope" value="Eukaryota"/>
</dbReference>
<keyword evidence="3" id="KW-0808">Transferase</keyword>
<accession>A5DZL2</accession>
<dbReference type="OrthoDB" id="2098326at2759"/>
<dbReference type="InterPro" id="IPR040079">
    <property type="entry name" value="Glutathione_S-Trfase"/>
</dbReference>
<dbReference type="SFLD" id="SFLDG00358">
    <property type="entry name" value="Main_(cytGST)"/>
    <property type="match status" value="1"/>
</dbReference>
<dbReference type="FunFam" id="3.40.30.10:FF:000156">
    <property type="entry name" value="Glutathione S-transferase 1"/>
    <property type="match status" value="1"/>
</dbReference>
<dbReference type="InterPro" id="IPR004046">
    <property type="entry name" value="GST_C"/>
</dbReference>
<dbReference type="PANTHER" id="PTHR44051">
    <property type="entry name" value="GLUTATHIONE S-TRANSFERASE-RELATED"/>
    <property type="match status" value="1"/>
</dbReference>
<dbReference type="InterPro" id="IPR036282">
    <property type="entry name" value="Glutathione-S-Trfase_C_sf"/>
</dbReference>
<proteinExistence type="inferred from homology"/>
<evidence type="ECO:0000259" key="5">
    <source>
        <dbReference type="PROSITE" id="PS50404"/>
    </source>
</evidence>
<protein>
    <recommendedName>
        <fullName evidence="2">glutathione transferase</fullName>
        <ecNumber evidence="2">2.5.1.18</ecNumber>
    </recommendedName>
</protein>
<dbReference type="HOGENOM" id="CLU_011226_15_2_1"/>
<organism evidence="7 8">
    <name type="scientific">Lodderomyces elongisporus (strain ATCC 11503 / CBS 2605 / JCM 1781 / NBRC 1676 / NRRL YB-4239)</name>
    <name type="common">Yeast</name>
    <name type="synonym">Saccharomyces elongisporus</name>
    <dbReference type="NCBI Taxonomy" id="379508"/>
    <lineage>
        <taxon>Eukaryota</taxon>
        <taxon>Fungi</taxon>
        <taxon>Dikarya</taxon>
        <taxon>Ascomycota</taxon>
        <taxon>Saccharomycotina</taxon>
        <taxon>Pichiomycetes</taxon>
        <taxon>Debaryomycetaceae</taxon>
        <taxon>Candida/Lodderomyces clade</taxon>
        <taxon>Lodderomyces</taxon>
    </lineage>
</organism>
<dbReference type="InParanoid" id="A5DZL2"/>
<gene>
    <name evidence="7" type="ORF">LELG_02799</name>
</gene>
<feature type="domain" description="GST N-terminal" evidence="5">
    <location>
        <begin position="4"/>
        <end position="90"/>
    </location>
</feature>
<dbReference type="PROSITE" id="PS50405">
    <property type="entry name" value="GST_CTER"/>
    <property type="match status" value="1"/>
</dbReference>
<evidence type="ECO:0000256" key="4">
    <source>
        <dbReference type="ARBA" id="ARBA00047960"/>
    </source>
</evidence>
<dbReference type="SUPFAM" id="SSF52833">
    <property type="entry name" value="Thioredoxin-like"/>
    <property type="match status" value="1"/>
</dbReference>
<evidence type="ECO:0000256" key="1">
    <source>
        <dbReference type="ARBA" id="ARBA00007409"/>
    </source>
</evidence>
<dbReference type="Proteomes" id="UP000001996">
    <property type="component" value="Unassembled WGS sequence"/>
</dbReference>
<dbReference type="KEGG" id="lel:PVL30_003643"/>
<dbReference type="OMA" id="WIHFAES"/>
<dbReference type="Gene3D" id="1.20.1050.10">
    <property type="match status" value="1"/>
</dbReference>
<evidence type="ECO:0000256" key="3">
    <source>
        <dbReference type="ARBA" id="ARBA00022679"/>
    </source>
</evidence>
<feature type="domain" description="GST C-terminal" evidence="6">
    <location>
        <begin position="96"/>
        <end position="251"/>
    </location>
</feature>
<sequence>MVQQDRIVLHWLDQSRSQRVVWLLEELGVEYEIVYYKRDSNHRAPPELNNVHPLGKSPVLEIFQPNGETVKLAESGWIFQYLINKYDTANKLKGTNETESNQINYFLHYSEGTLQPLLVGLLINHLARTRPMLPIRMLMGPCVGGINNSYYKPELLKNVKYLNDIVKQQYNKHSKYLVGGQLSAADIILSFPIQSAINRGEMLINQSLENEYPELNEYYQHIIKQPGWKAAVQKVKDFEKVLGDKQQPNQVD</sequence>
<dbReference type="Pfam" id="PF02798">
    <property type="entry name" value="GST_N"/>
    <property type="match status" value="1"/>
</dbReference>
<evidence type="ECO:0000259" key="6">
    <source>
        <dbReference type="PROSITE" id="PS50405"/>
    </source>
</evidence>
<name>A5DZL2_LODEL</name>
<dbReference type="InterPro" id="IPR036249">
    <property type="entry name" value="Thioredoxin-like_sf"/>
</dbReference>
<dbReference type="PROSITE" id="PS50404">
    <property type="entry name" value="GST_NTER"/>
    <property type="match status" value="1"/>
</dbReference>
<dbReference type="InterPro" id="IPR010987">
    <property type="entry name" value="Glutathione-S-Trfase_C-like"/>
</dbReference>
<comment type="similarity">
    <text evidence="1">Belongs to the GST superfamily.</text>
</comment>
<dbReference type="EC" id="2.5.1.18" evidence="2"/>
<dbReference type="SFLD" id="SFLDS00019">
    <property type="entry name" value="Glutathione_Transferase_(cytos"/>
    <property type="match status" value="1"/>
</dbReference>
<dbReference type="RefSeq" id="XP_001526241.1">
    <property type="nucleotide sequence ID" value="XM_001526191.1"/>
</dbReference>
<dbReference type="GO" id="GO:0005737">
    <property type="term" value="C:cytoplasm"/>
    <property type="evidence" value="ECO:0007669"/>
    <property type="project" value="UniProtKB-ARBA"/>
</dbReference>
<dbReference type="EMBL" id="CH981526">
    <property type="protein sequence ID" value="EDK44620.1"/>
    <property type="molecule type" value="Genomic_DNA"/>
</dbReference>
<dbReference type="AlphaFoldDB" id="A5DZL2"/>
<dbReference type="GO" id="GO:0004602">
    <property type="term" value="F:glutathione peroxidase activity"/>
    <property type="evidence" value="ECO:0007669"/>
    <property type="project" value="UniProtKB-ARBA"/>
</dbReference>
<reference evidence="7 8" key="1">
    <citation type="journal article" date="2009" name="Nature">
        <title>Evolution of pathogenicity and sexual reproduction in eight Candida genomes.</title>
        <authorList>
            <person name="Butler G."/>
            <person name="Rasmussen M.D."/>
            <person name="Lin M.F."/>
            <person name="Santos M.A."/>
            <person name="Sakthikumar S."/>
            <person name="Munro C.A."/>
            <person name="Rheinbay E."/>
            <person name="Grabherr M."/>
            <person name="Forche A."/>
            <person name="Reedy J.L."/>
            <person name="Agrafioti I."/>
            <person name="Arnaud M.B."/>
            <person name="Bates S."/>
            <person name="Brown A.J."/>
            <person name="Brunke S."/>
            <person name="Costanzo M.C."/>
            <person name="Fitzpatrick D.A."/>
            <person name="de Groot P.W."/>
            <person name="Harris D."/>
            <person name="Hoyer L.L."/>
            <person name="Hube B."/>
            <person name="Klis F.M."/>
            <person name="Kodira C."/>
            <person name="Lennard N."/>
            <person name="Logue M.E."/>
            <person name="Martin R."/>
            <person name="Neiman A.M."/>
            <person name="Nikolaou E."/>
            <person name="Quail M.A."/>
            <person name="Quinn J."/>
            <person name="Santos M.C."/>
            <person name="Schmitzberger F.F."/>
            <person name="Sherlock G."/>
            <person name="Shah P."/>
            <person name="Silverstein K.A."/>
            <person name="Skrzypek M.S."/>
            <person name="Soll D."/>
            <person name="Staggs R."/>
            <person name="Stansfield I."/>
            <person name="Stumpf M.P."/>
            <person name="Sudbery P.E."/>
            <person name="Srikantha T."/>
            <person name="Zeng Q."/>
            <person name="Berman J."/>
            <person name="Berriman M."/>
            <person name="Heitman J."/>
            <person name="Gow N.A."/>
            <person name="Lorenz M.C."/>
            <person name="Birren B.W."/>
            <person name="Kellis M."/>
            <person name="Cuomo C.A."/>
        </authorList>
    </citation>
    <scope>NUCLEOTIDE SEQUENCE [LARGE SCALE GENOMIC DNA]</scope>
    <source>
        <strain evidence="8">ATCC 11503 / BCRC 21390 / CBS 2605 / JCM 1781 / NBRC 1676 / NRRL YB-4239</strain>
    </source>
</reference>
<evidence type="ECO:0000256" key="2">
    <source>
        <dbReference type="ARBA" id="ARBA00012452"/>
    </source>
</evidence>
<dbReference type="STRING" id="379508.A5DZL2"/>
<dbReference type="CDD" id="cd03046">
    <property type="entry name" value="GST_N_GTT1_like"/>
    <property type="match status" value="1"/>
</dbReference>